<protein>
    <submittedName>
        <fullName evidence="1">Uncharacterized protein</fullName>
    </submittedName>
</protein>
<dbReference type="Proteomes" id="UP000024404">
    <property type="component" value="Unassembled WGS sequence"/>
</dbReference>
<sequence length="161" mass="19279">MYLRNNFENDITIRIKIIFEIITNIHWRRTQNQKSLRIKSAHRKCELKDTQWMMSSIRISEEYIPNQIYKPLKTSFKTKHNVSIFSVYRLIIGSKFPIIYLSMYKAGISYKDRICLTRCNQDLKISEMPLKLVYIDRKCGQLQRSPDAHELRYITIRNSIG</sequence>
<reference evidence="2" key="1">
    <citation type="submission" date="2013-10" db="EMBL/GenBank/DDBJ databases">
        <title>Genome sequencing of Onchocerca volvulus.</title>
        <authorList>
            <person name="Cotton J."/>
            <person name="Tsai J."/>
            <person name="Stanley E."/>
            <person name="Tracey A."/>
            <person name="Holroyd N."/>
            <person name="Lustigman S."/>
            <person name="Berriman M."/>
        </authorList>
    </citation>
    <scope>NUCLEOTIDE SEQUENCE</scope>
</reference>
<accession>A0A8R1XNE2</accession>
<name>A0A8R1XNE2_ONCVO</name>
<dbReference type="EMBL" id="CMVM020000686">
    <property type="status" value="NOT_ANNOTATED_CDS"/>
    <property type="molecule type" value="Genomic_DNA"/>
</dbReference>
<keyword evidence="2" id="KW-1185">Reference proteome</keyword>
<proteinExistence type="predicted"/>
<organism evidence="1 2">
    <name type="scientific">Onchocerca volvulus</name>
    <dbReference type="NCBI Taxonomy" id="6282"/>
    <lineage>
        <taxon>Eukaryota</taxon>
        <taxon>Metazoa</taxon>
        <taxon>Ecdysozoa</taxon>
        <taxon>Nematoda</taxon>
        <taxon>Chromadorea</taxon>
        <taxon>Rhabditida</taxon>
        <taxon>Spirurina</taxon>
        <taxon>Spiruromorpha</taxon>
        <taxon>Filarioidea</taxon>
        <taxon>Onchocercidae</taxon>
        <taxon>Onchocerca</taxon>
    </lineage>
</organism>
<dbReference type="EnsemblMetazoa" id="OVOC12758.1">
    <property type="protein sequence ID" value="OVOC12758.1"/>
    <property type="gene ID" value="WBGene00249567"/>
</dbReference>
<dbReference type="AlphaFoldDB" id="A0A8R1XNE2"/>
<reference evidence="1" key="2">
    <citation type="submission" date="2022-06" db="UniProtKB">
        <authorList>
            <consortium name="EnsemblMetazoa"/>
        </authorList>
    </citation>
    <scope>IDENTIFICATION</scope>
</reference>
<evidence type="ECO:0000313" key="1">
    <source>
        <dbReference type="EnsemblMetazoa" id="OVOC12758.1"/>
    </source>
</evidence>
<evidence type="ECO:0000313" key="2">
    <source>
        <dbReference type="Proteomes" id="UP000024404"/>
    </source>
</evidence>
<dbReference type="EMBL" id="CMVM020000685">
    <property type="status" value="NOT_ANNOTATED_CDS"/>
    <property type="molecule type" value="Genomic_DNA"/>
</dbReference>